<organism evidence="11 12">
    <name type="scientific">Eggerthella lenta</name>
    <name type="common">Eubacterium lentum</name>
    <dbReference type="NCBI Taxonomy" id="84112"/>
    <lineage>
        <taxon>Bacteria</taxon>
        <taxon>Bacillati</taxon>
        <taxon>Actinomycetota</taxon>
        <taxon>Coriobacteriia</taxon>
        <taxon>Eggerthellales</taxon>
        <taxon>Eggerthellaceae</taxon>
        <taxon>Eggerthella</taxon>
    </lineage>
</organism>
<sequence>MDETIKQGKGALRLLLATMLAAMLIPWAPRAAWADENEAAAQTQTSEIADLLAAGDYVEGEALVVVDNAASRNSLRSRSVDPLSSAEPLMDASAETYATATGVDVPLEQSVSNGPVLLRSARSLPEDDAVSMVLVRQEGTSTEDLLRQLQDDLRILSAEPNYVQRLDDPDQTALDESTPQVAAALGLDSSDAAPSAPASADASGTAAADLSGYQWGCRNTGEVMVQEEAPPLAGFDIAPPNWNQVGTTNAADVVAVVDTGVDYNHPDLNGIMCDMTQYTDRGGRYGINVVPGMDPTDPMDDHYHGTHCAGIIASQWDGVGTSGVASGVQLVAVRVAGRQNTIESADTIRAYEYLAEAVDAGLPLRAINNSWAGRTMSKAFSLAATKLGEKGAVTVIGSGNDAADVDKIPMTASVLAHNPYAVAVDASDSSGQLASFSNYGVETTDVVAPGMNIMSTVPLGRAAYAPEADGSPLSYETFESDAPSVTARATPTSSEDIDAVVQGATHFDARGGALKIPFSEMLTEETALGISFRSVAVSMEVDPSNQEGVRYVGMNATATNQNNDNLLYQVAIMKDGALDWTPMGQTAVAALGKDRGWTTIAFDAQTLAQNAGGTLAFEGGKLQVRLTFARAGTPIAPTDALYLDTVGTGRAGSAIPYQSLSGTSMATPMVTGAAMVLAQDVDGSTPAERAAKLAALVKASVRPVDAFSGKCSSGGHLDLRVASGDFVPVVSGARMESDGDAALVMVEGSYFGAAQGAGSVHIGGKEAAVRSWSDGSIVTECPQGLKSGVLVVEVTAGNGKSGSKGFLLQVPERPDDQSTPLFEKTIALPTSDEGLPVGVSYGLLTGLGGSLYLLPNDFSISHAGTYALWRYDPDQDSWTQCADLPEALSSASMTVFDGKLYVYGEAGETDGALAPRLVSYDPATNAWTSHDASRLPFHATIVNCDGAMLLVGGAAYDGVKWVELTEGNIAVYDTQTGAVTAAGSLATGRSTPFVVARGAELFVALGDVHDVTGSSTTSPVFERIVRSGDSYVGNDLSAALPALAPGYDDSFGLAAVKAGVVLSGRISVEEADGGRELDQDTYLLDLANGDKSFQGIDKRASRVPLYFPSSTAYDGWLYTMGFSVYENGGRVIRATPMETLPQPGDLPEPGPGPTPGPGPAAAPEPVVGKGDATSLARTGDPLGAFVPAITLAAGVMLASIGVATAARRKAKKNRL</sequence>
<feature type="domain" description="Peptidase S8/S53" evidence="9">
    <location>
        <begin position="656"/>
        <end position="693"/>
    </location>
</feature>
<accession>A0A369MKC3</accession>
<keyword evidence="3 5" id="KW-0378">Hydrolase</keyword>
<keyword evidence="8" id="KW-1133">Transmembrane helix</keyword>
<dbReference type="Pfam" id="PF00082">
    <property type="entry name" value="Peptidase_S8"/>
    <property type="match status" value="2"/>
</dbReference>
<dbReference type="SUPFAM" id="SSF81296">
    <property type="entry name" value="E set domains"/>
    <property type="match status" value="1"/>
</dbReference>
<evidence type="ECO:0000259" key="10">
    <source>
        <dbReference type="Pfam" id="PF01833"/>
    </source>
</evidence>
<dbReference type="PROSITE" id="PS00138">
    <property type="entry name" value="SUBTILASE_SER"/>
    <property type="match status" value="1"/>
</dbReference>
<dbReference type="InterPro" id="IPR015500">
    <property type="entry name" value="Peptidase_S8_subtilisin-rel"/>
</dbReference>
<dbReference type="Gene3D" id="2.60.40.10">
    <property type="entry name" value="Immunoglobulins"/>
    <property type="match status" value="1"/>
</dbReference>
<dbReference type="Gene3D" id="2.120.10.80">
    <property type="entry name" value="Kelch-type beta propeller"/>
    <property type="match status" value="1"/>
</dbReference>
<evidence type="ECO:0000256" key="4">
    <source>
        <dbReference type="ARBA" id="ARBA00022825"/>
    </source>
</evidence>
<dbReference type="InterPro" id="IPR022398">
    <property type="entry name" value="Peptidase_S8_His-AS"/>
</dbReference>
<dbReference type="InterPro" id="IPR050131">
    <property type="entry name" value="Peptidase_S8_subtilisin-like"/>
</dbReference>
<dbReference type="PROSITE" id="PS51892">
    <property type="entry name" value="SUBTILASE"/>
    <property type="match status" value="1"/>
</dbReference>
<dbReference type="InterPro" id="IPR014756">
    <property type="entry name" value="Ig_E-set"/>
</dbReference>
<dbReference type="RefSeq" id="WP_114533538.1">
    <property type="nucleotide sequence ID" value="NZ_AP025575.1"/>
</dbReference>
<keyword evidence="2 5" id="KW-0645">Protease</keyword>
<dbReference type="SUPFAM" id="SSF52743">
    <property type="entry name" value="Subtilisin-like"/>
    <property type="match status" value="1"/>
</dbReference>
<dbReference type="InterPro" id="IPR023828">
    <property type="entry name" value="Peptidase_S8_Ser-AS"/>
</dbReference>
<dbReference type="PROSITE" id="PS00136">
    <property type="entry name" value="SUBTILASE_ASP"/>
    <property type="match status" value="1"/>
</dbReference>
<dbReference type="PRINTS" id="PR00723">
    <property type="entry name" value="SUBTILISIN"/>
</dbReference>
<dbReference type="InterPro" id="IPR013783">
    <property type="entry name" value="Ig-like_fold"/>
</dbReference>
<feature type="active site" description="Charge relay system" evidence="5">
    <location>
        <position position="664"/>
    </location>
</feature>
<feature type="domain" description="Peptidase S8/S53" evidence="9">
    <location>
        <begin position="253"/>
        <end position="461"/>
    </location>
</feature>
<evidence type="ECO:0000256" key="2">
    <source>
        <dbReference type="ARBA" id="ARBA00022670"/>
    </source>
</evidence>
<feature type="active site" description="Charge relay system" evidence="5">
    <location>
        <position position="258"/>
    </location>
</feature>
<evidence type="ECO:0000256" key="7">
    <source>
        <dbReference type="SAM" id="MobiDB-lite"/>
    </source>
</evidence>
<evidence type="ECO:0000256" key="8">
    <source>
        <dbReference type="SAM" id="Phobius"/>
    </source>
</evidence>
<dbReference type="GeneID" id="69512215"/>
<dbReference type="PROSITE" id="PS00137">
    <property type="entry name" value="SUBTILASE_HIS"/>
    <property type="match status" value="1"/>
</dbReference>
<evidence type="ECO:0000313" key="11">
    <source>
        <dbReference type="EMBL" id="RDB71230.1"/>
    </source>
</evidence>
<dbReference type="InterPro" id="IPR023827">
    <property type="entry name" value="Peptidase_S8_Asp-AS"/>
</dbReference>
<reference evidence="11 12" key="1">
    <citation type="journal article" date="2018" name="Elife">
        <title>Discovery and characterization of a prevalent human gut bacterial enzyme sufficient for the inactivation of a family of plant toxins.</title>
        <authorList>
            <person name="Koppel N."/>
            <person name="Bisanz J.E."/>
            <person name="Pandelia M.E."/>
            <person name="Turnbaugh P.J."/>
            <person name="Balskus E.P."/>
        </authorList>
    </citation>
    <scope>NUCLEOTIDE SEQUENCE [LARGE SCALE GENOMIC DNA]</scope>
    <source>
        <strain evidence="11 12">W1 BHI 6</strain>
    </source>
</reference>
<dbReference type="SUPFAM" id="SSF117281">
    <property type="entry name" value="Kelch motif"/>
    <property type="match status" value="1"/>
</dbReference>
<gene>
    <name evidence="11" type="ORF">C1875_05970</name>
</gene>
<feature type="transmembrane region" description="Helical" evidence="8">
    <location>
        <begin position="1184"/>
        <end position="1206"/>
    </location>
</feature>
<dbReference type="InterPro" id="IPR002909">
    <property type="entry name" value="IPT_dom"/>
</dbReference>
<evidence type="ECO:0000256" key="5">
    <source>
        <dbReference type="PROSITE-ProRule" id="PRU01240"/>
    </source>
</evidence>
<feature type="domain" description="IPT/TIG" evidence="10">
    <location>
        <begin position="738"/>
        <end position="802"/>
    </location>
</feature>
<dbReference type="Gene3D" id="3.40.50.200">
    <property type="entry name" value="Peptidase S8/S53 domain"/>
    <property type="match status" value="2"/>
</dbReference>
<dbReference type="Proteomes" id="UP000253970">
    <property type="component" value="Unassembled WGS sequence"/>
</dbReference>
<evidence type="ECO:0000256" key="3">
    <source>
        <dbReference type="ARBA" id="ARBA00022801"/>
    </source>
</evidence>
<evidence type="ECO:0000313" key="12">
    <source>
        <dbReference type="Proteomes" id="UP000253970"/>
    </source>
</evidence>
<dbReference type="GO" id="GO:0005975">
    <property type="term" value="P:carbohydrate metabolic process"/>
    <property type="evidence" value="ECO:0007669"/>
    <property type="project" value="UniProtKB-ARBA"/>
</dbReference>
<dbReference type="InterPro" id="IPR000209">
    <property type="entry name" value="Peptidase_S8/S53_dom"/>
</dbReference>
<dbReference type="PANTHER" id="PTHR43806">
    <property type="entry name" value="PEPTIDASE S8"/>
    <property type="match status" value="1"/>
</dbReference>
<feature type="region of interest" description="Disordered" evidence="7">
    <location>
        <begin position="1137"/>
        <end position="1174"/>
    </location>
</feature>
<dbReference type="InterPro" id="IPR015915">
    <property type="entry name" value="Kelch-typ_b-propeller"/>
</dbReference>
<dbReference type="Pfam" id="PF01833">
    <property type="entry name" value="TIG"/>
    <property type="match status" value="1"/>
</dbReference>
<dbReference type="GO" id="GO:0004252">
    <property type="term" value="F:serine-type endopeptidase activity"/>
    <property type="evidence" value="ECO:0007669"/>
    <property type="project" value="UniProtKB-UniRule"/>
</dbReference>
<protein>
    <submittedName>
        <fullName evidence="11">Peptidase S8</fullName>
    </submittedName>
</protein>
<proteinExistence type="inferred from homology"/>
<dbReference type="PANTHER" id="PTHR43806:SF11">
    <property type="entry name" value="CEREVISIN-RELATED"/>
    <property type="match status" value="1"/>
</dbReference>
<evidence type="ECO:0000259" key="9">
    <source>
        <dbReference type="Pfam" id="PF00082"/>
    </source>
</evidence>
<comment type="similarity">
    <text evidence="1 5 6">Belongs to the peptidase S8 family.</text>
</comment>
<feature type="active site" description="Charge relay system" evidence="5">
    <location>
        <position position="304"/>
    </location>
</feature>
<keyword evidence="8" id="KW-0812">Transmembrane</keyword>
<keyword evidence="4 5" id="KW-0720">Serine protease</keyword>
<dbReference type="AlphaFoldDB" id="A0A369MKC3"/>
<evidence type="ECO:0000256" key="6">
    <source>
        <dbReference type="RuleBase" id="RU003355"/>
    </source>
</evidence>
<name>A0A369MKC3_EGGLN</name>
<comment type="caution">
    <text evidence="11">The sequence shown here is derived from an EMBL/GenBank/DDBJ whole genome shotgun (WGS) entry which is preliminary data.</text>
</comment>
<feature type="compositionally biased region" description="Pro residues" evidence="7">
    <location>
        <begin position="1144"/>
        <end position="1162"/>
    </location>
</feature>
<keyword evidence="8" id="KW-0472">Membrane</keyword>
<dbReference type="InterPro" id="IPR036852">
    <property type="entry name" value="Peptidase_S8/S53_dom_sf"/>
</dbReference>
<dbReference type="GO" id="GO:0006508">
    <property type="term" value="P:proteolysis"/>
    <property type="evidence" value="ECO:0007669"/>
    <property type="project" value="UniProtKB-KW"/>
</dbReference>
<dbReference type="EMBL" id="PPTU01000007">
    <property type="protein sequence ID" value="RDB71230.1"/>
    <property type="molecule type" value="Genomic_DNA"/>
</dbReference>
<evidence type="ECO:0000256" key="1">
    <source>
        <dbReference type="ARBA" id="ARBA00011073"/>
    </source>
</evidence>